<evidence type="ECO:0000256" key="3">
    <source>
        <dbReference type="SAM" id="MobiDB-lite"/>
    </source>
</evidence>
<dbReference type="GO" id="GO:0016491">
    <property type="term" value="F:oxidoreductase activity"/>
    <property type="evidence" value="ECO:0007669"/>
    <property type="project" value="InterPro"/>
</dbReference>
<dbReference type="Pfam" id="PF00264">
    <property type="entry name" value="Tyrosinase"/>
    <property type="match status" value="1"/>
</dbReference>
<comment type="caution">
    <text evidence="6">The sequence shown here is derived from an EMBL/GenBank/DDBJ whole genome shotgun (WGS) entry which is preliminary data.</text>
</comment>
<feature type="domain" description="Tyrosinase copper-binding" evidence="4">
    <location>
        <begin position="75"/>
        <end position="92"/>
    </location>
</feature>
<evidence type="ECO:0000313" key="7">
    <source>
        <dbReference type="Proteomes" id="UP000475545"/>
    </source>
</evidence>
<gene>
    <name evidence="6" type="ORF">GIY30_20875</name>
</gene>
<evidence type="ECO:0000259" key="5">
    <source>
        <dbReference type="PROSITE" id="PS00498"/>
    </source>
</evidence>
<proteinExistence type="predicted"/>
<dbReference type="InterPro" id="IPR050316">
    <property type="entry name" value="Tyrosinase/Hemocyanin"/>
</dbReference>
<dbReference type="Pfam" id="PF25271">
    <property type="entry name" value="DUF7868"/>
    <property type="match status" value="1"/>
</dbReference>
<dbReference type="SUPFAM" id="SSF48056">
    <property type="entry name" value="Di-copper centre-containing domain"/>
    <property type="match status" value="1"/>
</dbReference>
<dbReference type="InterPro" id="IPR057190">
    <property type="entry name" value="DUF7868"/>
</dbReference>
<evidence type="ECO:0000256" key="1">
    <source>
        <dbReference type="ARBA" id="ARBA00022723"/>
    </source>
</evidence>
<keyword evidence="1" id="KW-0479">Metal-binding</keyword>
<keyword evidence="2" id="KW-0186">Copper</keyword>
<dbReference type="PANTHER" id="PTHR11474">
    <property type="entry name" value="TYROSINASE FAMILY MEMBER"/>
    <property type="match status" value="1"/>
</dbReference>
<dbReference type="Proteomes" id="UP000475545">
    <property type="component" value="Unassembled WGS sequence"/>
</dbReference>
<name>A0A6L7GYJ8_9ACTN</name>
<evidence type="ECO:0000256" key="2">
    <source>
        <dbReference type="ARBA" id="ARBA00023008"/>
    </source>
</evidence>
<dbReference type="InterPro" id="IPR002227">
    <property type="entry name" value="Tyrosinase_Cu-bd"/>
</dbReference>
<accession>A0A6L7GYJ8</accession>
<dbReference type="PROSITE" id="PS00497">
    <property type="entry name" value="TYROSINASE_1"/>
    <property type="match status" value="1"/>
</dbReference>
<evidence type="ECO:0000313" key="6">
    <source>
        <dbReference type="EMBL" id="MXP23795.1"/>
    </source>
</evidence>
<feature type="region of interest" description="Disordered" evidence="3">
    <location>
        <begin position="175"/>
        <end position="200"/>
    </location>
</feature>
<feature type="domain" description="Tyrosinase copper-binding" evidence="5">
    <location>
        <begin position="234"/>
        <end position="245"/>
    </location>
</feature>
<dbReference type="InterPro" id="IPR008922">
    <property type="entry name" value="Di-copper_centre_dom_sf"/>
</dbReference>
<sequence length="490" mass="52987">MRTRHDVWRLTRDDGDWPEVLEAYRSAVRAMRDLDPPPGGSPTEPRSWQFQAALHGRNRADGRPDTRHGWSACQHGSWFFLAWHRMYLAAFELLIQGFLDDDDWSLPYWYAIDPDDPAGAALPPAFRDPAADNELFTAERSAEMNAGRPLDGLDFLAPAVLSALGDDVYATDDGTNSFGGGRRDRPAYSGGEQGSLEDAPHGSVHVLVGGVITAADGTPLRRGWMGQFDTAALDPVFWLHHANIDRLWQVWLDIDPDRTNPVGESAWRDTRFTFPAFAGGDVSWSIGDVVDTRALGYVYESSAAPSAIASVARRGPLERIEVASGPPRDGRPEVVGGVVDVPLFDDTATTIEMARPATRGLESLDERRVLLRLEGITGMVCAPLYTVYLNIPAGTPAADFPERLAGTIATFGVAEASVPSRAQDGTGVTKVLDITAVRDRLLADGLWDPDTVTVRFEPVGPTGPAVLGDGPADTATTPDIRAARVVVVLA</sequence>
<dbReference type="RefSeq" id="WP_160903971.1">
    <property type="nucleotide sequence ID" value="NZ_CP102850.1"/>
</dbReference>
<dbReference type="PRINTS" id="PR00092">
    <property type="entry name" value="TYROSINASE"/>
</dbReference>
<reference evidence="6 7" key="1">
    <citation type="submission" date="2019-11" db="EMBL/GenBank/DDBJ databases">
        <title>Gordonia sp. nov., a novel actinobacterium isolated from mangrove soil in Hainan.</title>
        <authorList>
            <person name="Huang X."/>
            <person name="Xie Y."/>
            <person name="Chu X."/>
            <person name="Xiao K."/>
        </authorList>
    </citation>
    <scope>NUCLEOTIDE SEQUENCE [LARGE SCALE GENOMIC DNA]</scope>
    <source>
        <strain evidence="6 7">HNM0687</strain>
    </source>
</reference>
<dbReference type="EMBL" id="WMBR01000006">
    <property type="protein sequence ID" value="MXP23795.1"/>
    <property type="molecule type" value="Genomic_DNA"/>
</dbReference>
<keyword evidence="7" id="KW-1185">Reference proteome</keyword>
<evidence type="ECO:0000259" key="4">
    <source>
        <dbReference type="PROSITE" id="PS00497"/>
    </source>
</evidence>
<dbReference type="Gene3D" id="1.10.1280.10">
    <property type="entry name" value="Di-copper center containing domain from catechol oxidase"/>
    <property type="match status" value="1"/>
</dbReference>
<dbReference type="PROSITE" id="PS00498">
    <property type="entry name" value="TYROSINASE_2"/>
    <property type="match status" value="1"/>
</dbReference>
<dbReference type="GO" id="GO:0046872">
    <property type="term" value="F:metal ion binding"/>
    <property type="evidence" value="ECO:0007669"/>
    <property type="project" value="UniProtKB-KW"/>
</dbReference>
<protein>
    <recommendedName>
        <fullName evidence="4 5">Tyrosinase copper-binding domain-containing protein</fullName>
    </recommendedName>
</protein>
<dbReference type="PANTHER" id="PTHR11474:SF76">
    <property type="entry name" value="SHKT DOMAIN-CONTAINING PROTEIN"/>
    <property type="match status" value="1"/>
</dbReference>
<dbReference type="AlphaFoldDB" id="A0A6L7GYJ8"/>
<organism evidence="6 7">
    <name type="scientific">Gordonia mangrovi</name>
    <dbReference type="NCBI Taxonomy" id="2665643"/>
    <lineage>
        <taxon>Bacteria</taxon>
        <taxon>Bacillati</taxon>
        <taxon>Actinomycetota</taxon>
        <taxon>Actinomycetes</taxon>
        <taxon>Mycobacteriales</taxon>
        <taxon>Gordoniaceae</taxon>
        <taxon>Gordonia</taxon>
    </lineage>
</organism>